<accession>A0A0A8ZAJ7</accession>
<keyword evidence="1" id="KW-0732">Signal</keyword>
<reference evidence="2" key="2">
    <citation type="journal article" date="2015" name="Data Brief">
        <title>Shoot transcriptome of the giant reed, Arundo donax.</title>
        <authorList>
            <person name="Barrero R.A."/>
            <person name="Guerrero F.D."/>
            <person name="Moolhuijzen P."/>
            <person name="Goolsby J.A."/>
            <person name="Tidwell J."/>
            <person name="Bellgard S.E."/>
            <person name="Bellgard M.I."/>
        </authorList>
    </citation>
    <scope>NUCLEOTIDE SEQUENCE</scope>
    <source>
        <tissue evidence="2">Shoot tissue taken approximately 20 cm above the soil surface</tissue>
    </source>
</reference>
<proteinExistence type="predicted"/>
<name>A0A0A8ZAJ7_ARUDO</name>
<evidence type="ECO:0008006" key="3">
    <source>
        <dbReference type="Google" id="ProtNLM"/>
    </source>
</evidence>
<sequence length="80" mass="9197">MASRRPMTWPRHRQWAVWWTCWCTLTATSTGRRSRAACLDHRLAAHPGRFPFASDSTGRPEWWMVGRRHTLLPALLPAGG</sequence>
<dbReference type="EMBL" id="GBRH01266003">
    <property type="protein sequence ID" value="JAD31892.1"/>
    <property type="molecule type" value="Transcribed_RNA"/>
</dbReference>
<reference evidence="2" key="1">
    <citation type="submission" date="2014-09" db="EMBL/GenBank/DDBJ databases">
        <authorList>
            <person name="Magalhaes I.L.F."/>
            <person name="Oliveira U."/>
            <person name="Santos F.R."/>
            <person name="Vidigal T.H.D.A."/>
            <person name="Brescovit A.D."/>
            <person name="Santos A.J."/>
        </authorList>
    </citation>
    <scope>NUCLEOTIDE SEQUENCE</scope>
    <source>
        <tissue evidence="2">Shoot tissue taken approximately 20 cm above the soil surface</tissue>
    </source>
</reference>
<evidence type="ECO:0000256" key="1">
    <source>
        <dbReference type="SAM" id="SignalP"/>
    </source>
</evidence>
<evidence type="ECO:0000313" key="2">
    <source>
        <dbReference type="EMBL" id="JAD31892.1"/>
    </source>
</evidence>
<dbReference type="AlphaFoldDB" id="A0A0A8ZAJ7"/>
<protein>
    <recommendedName>
        <fullName evidence="3">Secreted protein</fullName>
    </recommendedName>
</protein>
<feature type="chain" id="PRO_5002062124" description="Secreted protein" evidence="1">
    <location>
        <begin position="32"/>
        <end position="80"/>
    </location>
</feature>
<organism evidence="2">
    <name type="scientific">Arundo donax</name>
    <name type="common">Giant reed</name>
    <name type="synonym">Donax arundinaceus</name>
    <dbReference type="NCBI Taxonomy" id="35708"/>
    <lineage>
        <taxon>Eukaryota</taxon>
        <taxon>Viridiplantae</taxon>
        <taxon>Streptophyta</taxon>
        <taxon>Embryophyta</taxon>
        <taxon>Tracheophyta</taxon>
        <taxon>Spermatophyta</taxon>
        <taxon>Magnoliopsida</taxon>
        <taxon>Liliopsida</taxon>
        <taxon>Poales</taxon>
        <taxon>Poaceae</taxon>
        <taxon>PACMAD clade</taxon>
        <taxon>Arundinoideae</taxon>
        <taxon>Arundineae</taxon>
        <taxon>Arundo</taxon>
    </lineage>
</organism>
<feature type="signal peptide" evidence="1">
    <location>
        <begin position="1"/>
        <end position="31"/>
    </location>
</feature>